<proteinExistence type="inferred from homology"/>
<dbReference type="InterPro" id="IPR014001">
    <property type="entry name" value="Helicase_ATP-bd"/>
</dbReference>
<dbReference type="CDD" id="cd18787">
    <property type="entry name" value="SF2_C_DEAD"/>
    <property type="match status" value="1"/>
</dbReference>
<evidence type="ECO:0000256" key="5">
    <source>
        <dbReference type="ARBA" id="ARBA00038437"/>
    </source>
</evidence>
<comment type="caution">
    <text evidence="11">The sequence shown here is derived from an EMBL/GenBank/DDBJ whole genome shotgun (WGS) entry which is preliminary data.</text>
</comment>
<dbReference type="Pfam" id="PF00271">
    <property type="entry name" value="Helicase_C"/>
    <property type="match status" value="1"/>
</dbReference>
<evidence type="ECO:0000259" key="8">
    <source>
        <dbReference type="PROSITE" id="PS51192"/>
    </source>
</evidence>
<evidence type="ECO:0000256" key="7">
    <source>
        <dbReference type="RuleBase" id="RU000492"/>
    </source>
</evidence>
<evidence type="ECO:0000256" key="3">
    <source>
        <dbReference type="ARBA" id="ARBA00022806"/>
    </source>
</evidence>
<evidence type="ECO:0000256" key="4">
    <source>
        <dbReference type="ARBA" id="ARBA00022840"/>
    </source>
</evidence>
<dbReference type="PROSITE" id="PS51192">
    <property type="entry name" value="HELICASE_ATP_BIND_1"/>
    <property type="match status" value="1"/>
</dbReference>
<dbReference type="SUPFAM" id="SSF52540">
    <property type="entry name" value="P-loop containing nucleoside triphosphate hydrolases"/>
    <property type="match status" value="1"/>
</dbReference>
<dbReference type="Gene3D" id="3.30.70.330">
    <property type="match status" value="1"/>
</dbReference>
<keyword evidence="3 7" id="KW-0347">Helicase</keyword>
<protein>
    <submittedName>
        <fullName evidence="11">ATP-dependent RNA helicase DbpA</fullName>
        <ecNumber evidence="11">3.6.4.13</ecNumber>
    </submittedName>
</protein>
<evidence type="ECO:0000256" key="6">
    <source>
        <dbReference type="PROSITE-ProRule" id="PRU00552"/>
    </source>
</evidence>
<evidence type="ECO:0000313" key="12">
    <source>
        <dbReference type="Proteomes" id="UP000305675"/>
    </source>
</evidence>
<evidence type="ECO:0000256" key="2">
    <source>
        <dbReference type="ARBA" id="ARBA00022801"/>
    </source>
</evidence>
<feature type="domain" description="Helicase ATP-binding" evidence="8">
    <location>
        <begin position="37"/>
        <end position="208"/>
    </location>
</feature>
<dbReference type="GO" id="GO:0016787">
    <property type="term" value="F:hydrolase activity"/>
    <property type="evidence" value="ECO:0007669"/>
    <property type="project" value="UniProtKB-KW"/>
</dbReference>
<dbReference type="InterPro" id="IPR000629">
    <property type="entry name" value="RNA-helicase_DEAD-box_CS"/>
</dbReference>
<dbReference type="Proteomes" id="UP000305675">
    <property type="component" value="Unassembled WGS sequence"/>
</dbReference>
<dbReference type="PROSITE" id="PS00039">
    <property type="entry name" value="DEAD_ATP_HELICASE"/>
    <property type="match status" value="1"/>
</dbReference>
<evidence type="ECO:0000313" key="11">
    <source>
        <dbReference type="EMBL" id="TKB56683.1"/>
    </source>
</evidence>
<feature type="domain" description="Helicase C-terminal" evidence="9">
    <location>
        <begin position="218"/>
        <end position="383"/>
    </location>
</feature>
<dbReference type="NCBIfam" id="NF008744">
    <property type="entry name" value="PRK11776.1"/>
    <property type="match status" value="1"/>
</dbReference>
<dbReference type="GO" id="GO:0005829">
    <property type="term" value="C:cytosol"/>
    <property type="evidence" value="ECO:0007669"/>
    <property type="project" value="TreeGrafter"/>
</dbReference>
<dbReference type="CDD" id="cd00268">
    <property type="entry name" value="DEADc"/>
    <property type="match status" value="1"/>
</dbReference>
<dbReference type="Pfam" id="PF03880">
    <property type="entry name" value="DbpA"/>
    <property type="match status" value="1"/>
</dbReference>
<dbReference type="PANTHER" id="PTHR47959:SF1">
    <property type="entry name" value="ATP-DEPENDENT RNA HELICASE DBPA"/>
    <property type="match status" value="1"/>
</dbReference>
<dbReference type="GO" id="GO:0005524">
    <property type="term" value="F:ATP binding"/>
    <property type="evidence" value="ECO:0007669"/>
    <property type="project" value="UniProtKB-KW"/>
</dbReference>
<dbReference type="InterPro" id="IPR050079">
    <property type="entry name" value="DEAD_box_RNA_helicase"/>
</dbReference>
<accession>A0A4U1BPY7</accession>
<dbReference type="SMART" id="SM00487">
    <property type="entry name" value="DEXDc"/>
    <property type="match status" value="1"/>
</dbReference>
<gene>
    <name evidence="11" type="primary">dbpA</name>
    <name evidence="11" type="ORF">FCL42_06000</name>
</gene>
<dbReference type="EMBL" id="SWCJ01000003">
    <property type="protein sequence ID" value="TKB56683.1"/>
    <property type="molecule type" value="Genomic_DNA"/>
</dbReference>
<keyword evidence="4 7" id="KW-0067">ATP-binding</keyword>
<dbReference type="InterPro" id="IPR044742">
    <property type="entry name" value="DEAD/DEAH_RhlB"/>
</dbReference>
<dbReference type="PROSITE" id="PS51194">
    <property type="entry name" value="HELICASE_CTER"/>
    <property type="match status" value="1"/>
</dbReference>
<dbReference type="PANTHER" id="PTHR47959">
    <property type="entry name" value="ATP-DEPENDENT RNA HELICASE RHLE-RELATED"/>
    <property type="match status" value="1"/>
</dbReference>
<dbReference type="AlphaFoldDB" id="A0A4U1BPY7"/>
<feature type="short sequence motif" description="Q motif" evidence="6">
    <location>
        <begin position="6"/>
        <end position="34"/>
    </location>
</feature>
<comment type="similarity">
    <text evidence="5 7">Belongs to the DEAD box helicase family.</text>
</comment>
<dbReference type="PROSITE" id="PS51195">
    <property type="entry name" value="Q_MOTIF"/>
    <property type="match status" value="1"/>
</dbReference>
<dbReference type="InterPro" id="IPR027417">
    <property type="entry name" value="P-loop_NTPase"/>
</dbReference>
<dbReference type="InterPro" id="IPR001650">
    <property type="entry name" value="Helicase_C-like"/>
</dbReference>
<dbReference type="OrthoDB" id="9805696at2"/>
<name>A0A4U1BPY7_9GAMM</name>
<dbReference type="EC" id="3.6.4.13" evidence="11"/>
<dbReference type="InterPro" id="IPR012677">
    <property type="entry name" value="Nucleotide-bd_a/b_plait_sf"/>
</dbReference>
<keyword evidence="12" id="KW-1185">Reference proteome</keyword>
<evidence type="ECO:0000259" key="9">
    <source>
        <dbReference type="PROSITE" id="PS51194"/>
    </source>
</evidence>
<evidence type="ECO:0000256" key="1">
    <source>
        <dbReference type="ARBA" id="ARBA00022741"/>
    </source>
</evidence>
<organism evidence="11 12">
    <name type="scientific">Ferrimonas aestuarii</name>
    <dbReference type="NCBI Taxonomy" id="2569539"/>
    <lineage>
        <taxon>Bacteria</taxon>
        <taxon>Pseudomonadati</taxon>
        <taxon>Pseudomonadota</taxon>
        <taxon>Gammaproteobacteria</taxon>
        <taxon>Alteromonadales</taxon>
        <taxon>Ferrimonadaceae</taxon>
        <taxon>Ferrimonas</taxon>
    </lineage>
</organism>
<feature type="domain" description="DEAD-box RNA helicase Q" evidence="10">
    <location>
        <begin position="6"/>
        <end position="34"/>
    </location>
</feature>
<dbReference type="Gene3D" id="3.40.50.300">
    <property type="entry name" value="P-loop containing nucleotide triphosphate hydrolases"/>
    <property type="match status" value="2"/>
</dbReference>
<dbReference type="InterPro" id="IPR005580">
    <property type="entry name" value="DbpA/CsdA_RNA-bd_dom"/>
</dbReference>
<sequence>MSVNMTAFSTLPLSKPLLENLGQLGFEAMTPIQAEALPLIFEGSDLIAKAKTGSGKTVAFGLGVLHKLNPKQFATQALVLCPTRELADQVAVEIRRLARTMANVKVLTLCGGLPMGAQIGSLEHGAHIIVGTPGRILKHIKAGRLEFADLNTLVLDEADRMLDMGFEADINAIKERLPHQRQTLLFSATYPEQIEQLAARVQRQPKMVEIEGSEIQEQITQRLIEVPPSAKASMVKAVLGRYKPESTVVFCNTKRACQQVADELEDAGVSVVALHGDKDQRDRDQMLVRFANKSASVLVATDVAARGLDIKDLSMVINYDVAFESEVHVHRIGRTGRAGSKGMAITLAAGGEIHRVLEIEELQGHEFQRIEADSLPEPKQLHLQPPMVTLSIGAGRKSKLRPGDILGALTSKKVIEGKSVGKITVMDRLSYVAVDRKVASKALKLLQNDKIKGRKLVVRQHK</sequence>
<keyword evidence="2 7" id="KW-0378">Hydrolase</keyword>
<keyword evidence="1 7" id="KW-0547">Nucleotide-binding</keyword>
<dbReference type="GO" id="GO:0003676">
    <property type="term" value="F:nucleic acid binding"/>
    <property type="evidence" value="ECO:0007669"/>
    <property type="project" value="InterPro"/>
</dbReference>
<dbReference type="GO" id="GO:0003724">
    <property type="term" value="F:RNA helicase activity"/>
    <property type="evidence" value="ECO:0007669"/>
    <property type="project" value="UniProtKB-EC"/>
</dbReference>
<evidence type="ECO:0000259" key="10">
    <source>
        <dbReference type="PROSITE" id="PS51195"/>
    </source>
</evidence>
<dbReference type="InterPro" id="IPR014014">
    <property type="entry name" value="RNA_helicase_DEAD_Q_motif"/>
</dbReference>
<dbReference type="SMART" id="SM00490">
    <property type="entry name" value="HELICc"/>
    <property type="match status" value="1"/>
</dbReference>
<dbReference type="Pfam" id="PF00270">
    <property type="entry name" value="DEAD"/>
    <property type="match status" value="1"/>
</dbReference>
<dbReference type="InterPro" id="IPR011545">
    <property type="entry name" value="DEAD/DEAH_box_helicase_dom"/>
</dbReference>
<reference evidence="11 12" key="1">
    <citation type="submission" date="2019-04" db="EMBL/GenBank/DDBJ databases">
        <authorList>
            <person name="Hwang J.C."/>
        </authorList>
    </citation>
    <scope>NUCLEOTIDE SEQUENCE [LARGE SCALE GENOMIC DNA]</scope>
    <source>
        <strain evidence="11 12">IMCC35002</strain>
    </source>
</reference>